<feature type="transmembrane region" description="Helical" evidence="1">
    <location>
        <begin position="20"/>
        <end position="44"/>
    </location>
</feature>
<accession>A0ABV9JR75</accession>
<keyword evidence="1" id="KW-0812">Transmembrane</keyword>
<proteinExistence type="predicted"/>
<keyword evidence="3" id="KW-1185">Reference proteome</keyword>
<evidence type="ECO:0000313" key="2">
    <source>
        <dbReference type="EMBL" id="MFC4656654.1"/>
    </source>
</evidence>
<keyword evidence="1" id="KW-0472">Membrane</keyword>
<name>A0ABV9JR75_9GAMM</name>
<evidence type="ECO:0000256" key="1">
    <source>
        <dbReference type="SAM" id="Phobius"/>
    </source>
</evidence>
<evidence type="ECO:0008006" key="4">
    <source>
        <dbReference type="Google" id="ProtNLM"/>
    </source>
</evidence>
<feature type="transmembrane region" description="Helical" evidence="1">
    <location>
        <begin position="195"/>
        <end position="216"/>
    </location>
</feature>
<gene>
    <name evidence="2" type="ORF">ACFO3I_16665</name>
</gene>
<protein>
    <recommendedName>
        <fullName evidence="4">Polysaccharide chain length determinant N-terminal domain-containing protein</fullName>
    </recommendedName>
</protein>
<dbReference type="EMBL" id="JBHSGB010000017">
    <property type="protein sequence ID" value="MFC4656654.1"/>
    <property type="molecule type" value="Genomic_DNA"/>
</dbReference>
<reference evidence="3" key="1">
    <citation type="journal article" date="2019" name="Int. J. Syst. Evol. Microbiol.">
        <title>The Global Catalogue of Microorganisms (GCM) 10K type strain sequencing project: providing services to taxonomists for standard genome sequencing and annotation.</title>
        <authorList>
            <consortium name="The Broad Institute Genomics Platform"/>
            <consortium name="The Broad Institute Genome Sequencing Center for Infectious Disease"/>
            <person name="Wu L."/>
            <person name="Ma J."/>
        </authorList>
    </citation>
    <scope>NUCLEOTIDE SEQUENCE [LARGE SCALE GENOMIC DNA]</scope>
    <source>
        <strain evidence="3">DT28</strain>
    </source>
</reference>
<organism evidence="2 3">
    <name type="scientific">Rheinheimera marina</name>
    <dbReference type="NCBI Taxonomy" id="1774958"/>
    <lineage>
        <taxon>Bacteria</taxon>
        <taxon>Pseudomonadati</taxon>
        <taxon>Pseudomonadota</taxon>
        <taxon>Gammaproteobacteria</taxon>
        <taxon>Chromatiales</taxon>
        <taxon>Chromatiaceae</taxon>
        <taxon>Rheinheimera</taxon>
    </lineage>
</organism>
<keyword evidence="1" id="KW-1133">Transmembrane helix</keyword>
<comment type="caution">
    <text evidence="2">The sequence shown here is derived from an EMBL/GenBank/DDBJ whole genome shotgun (WGS) entry which is preliminary data.</text>
</comment>
<dbReference type="Proteomes" id="UP001595962">
    <property type="component" value="Unassembled WGS sequence"/>
</dbReference>
<evidence type="ECO:0000313" key="3">
    <source>
        <dbReference type="Proteomes" id="UP001595962"/>
    </source>
</evidence>
<dbReference type="RefSeq" id="WP_377335916.1">
    <property type="nucleotide sequence ID" value="NZ_JBHSGB010000017.1"/>
</dbReference>
<sequence length="224" mass="25061">MNNSSDFMLQSLRLLRERGLLLLASALLCAVAAALLASLLAPLYRSTAVLTLTDWQAERLARRDAPTDNNPANVGGAAADEMSRALVQLKSADLWAALQAKPEQLSFEHKRRGNVLELRMTSEQAGQATELLQQLVQLWDQRLQQAFIAQREQQLQQVADTQMAVELQQAKLLSPFALRFLQAPSPAELPLSRPWFYWALFSGAAAFVLLFQLLLFRRLFVCKA</sequence>